<accession>A0A5C4N196</accession>
<organism evidence="2 3">
    <name type="scientific">Rubellimicrobium rubrum</name>
    <dbReference type="NCBI Taxonomy" id="2585369"/>
    <lineage>
        <taxon>Bacteria</taxon>
        <taxon>Pseudomonadati</taxon>
        <taxon>Pseudomonadota</taxon>
        <taxon>Alphaproteobacteria</taxon>
        <taxon>Rhodobacterales</taxon>
        <taxon>Roseobacteraceae</taxon>
        <taxon>Rubellimicrobium</taxon>
    </lineage>
</organism>
<feature type="chain" id="PRO_5022758956" description="DUF5333 domain-containing protein" evidence="1">
    <location>
        <begin position="21"/>
        <end position="134"/>
    </location>
</feature>
<reference evidence="2 3" key="1">
    <citation type="submission" date="2019-06" db="EMBL/GenBank/DDBJ databases">
        <title>YIM 131921 draft genome.</title>
        <authorList>
            <person name="Jiang L."/>
        </authorList>
    </citation>
    <scope>NUCLEOTIDE SEQUENCE [LARGE SCALE GENOMIC DNA]</scope>
    <source>
        <strain evidence="2 3">YIM 131921</strain>
    </source>
</reference>
<dbReference type="OrthoDB" id="7658992at2"/>
<evidence type="ECO:0000256" key="1">
    <source>
        <dbReference type="SAM" id="SignalP"/>
    </source>
</evidence>
<protein>
    <recommendedName>
        <fullName evidence="4">DUF5333 domain-containing protein</fullName>
    </recommendedName>
</protein>
<proteinExistence type="predicted"/>
<gene>
    <name evidence="2" type="ORF">FHG66_07000</name>
</gene>
<evidence type="ECO:0008006" key="4">
    <source>
        <dbReference type="Google" id="ProtNLM"/>
    </source>
</evidence>
<comment type="caution">
    <text evidence="2">The sequence shown here is derived from an EMBL/GenBank/DDBJ whole genome shotgun (WGS) entry which is preliminary data.</text>
</comment>
<dbReference type="AlphaFoldDB" id="A0A5C4N196"/>
<feature type="signal peptide" evidence="1">
    <location>
        <begin position="1"/>
        <end position="20"/>
    </location>
</feature>
<dbReference type="Proteomes" id="UP000305887">
    <property type="component" value="Unassembled WGS sequence"/>
</dbReference>
<dbReference type="Pfam" id="PF17267">
    <property type="entry name" value="DUF5333"/>
    <property type="match status" value="1"/>
</dbReference>
<keyword evidence="1" id="KW-0732">Signal</keyword>
<dbReference type="InterPro" id="IPR020349">
    <property type="entry name" value="Uncharacterised_14.7kDa"/>
</dbReference>
<keyword evidence="3" id="KW-1185">Reference proteome</keyword>
<dbReference type="RefSeq" id="WP_139076038.1">
    <property type="nucleotide sequence ID" value="NZ_VDFU01000006.1"/>
</dbReference>
<name>A0A5C4N196_9RHOB</name>
<sequence>MTTFLRLLGVAVLSAGPAMAQDRPPLSEVGRITEGLIETAIAYEIGERCEPIDGRRLQGIAFLLSLNAHARSLGYSPQEIEAYIDNEEEKDRLEAIARQRLRDMGAVEGQPDTYCAVGREEIGRNSQIGKLLAD</sequence>
<evidence type="ECO:0000313" key="2">
    <source>
        <dbReference type="EMBL" id="TNC50717.1"/>
    </source>
</evidence>
<evidence type="ECO:0000313" key="3">
    <source>
        <dbReference type="Proteomes" id="UP000305887"/>
    </source>
</evidence>
<dbReference type="EMBL" id="VDFU01000006">
    <property type="protein sequence ID" value="TNC50717.1"/>
    <property type="molecule type" value="Genomic_DNA"/>
</dbReference>